<comment type="caution">
    <text evidence="2">The sequence shown here is derived from an EMBL/GenBank/DDBJ whole genome shotgun (WGS) entry which is preliminary data.</text>
</comment>
<gene>
    <name evidence="2" type="ORF">T01_8791</name>
</gene>
<accession>A0A0V1BIH2</accession>
<evidence type="ECO:0000256" key="1">
    <source>
        <dbReference type="SAM" id="MobiDB-lite"/>
    </source>
</evidence>
<dbReference type="OrthoDB" id="10434109at2759"/>
<reference evidence="2 3" key="1">
    <citation type="submission" date="2015-01" db="EMBL/GenBank/DDBJ databases">
        <title>Evolution of Trichinella species and genotypes.</title>
        <authorList>
            <person name="Korhonen P.K."/>
            <person name="Edoardo P."/>
            <person name="Giuseppe L.R."/>
            <person name="Gasser R.B."/>
        </authorList>
    </citation>
    <scope>NUCLEOTIDE SEQUENCE [LARGE SCALE GENOMIC DNA]</scope>
    <source>
        <strain evidence="2">ISS3</strain>
    </source>
</reference>
<proteinExistence type="predicted"/>
<name>A0A0V1BIH2_TRISP</name>
<feature type="compositionally biased region" description="Polar residues" evidence="1">
    <location>
        <begin position="11"/>
        <end position="23"/>
    </location>
</feature>
<evidence type="ECO:0000313" key="2">
    <source>
        <dbReference type="EMBL" id="KRY36841.1"/>
    </source>
</evidence>
<dbReference type="InParanoid" id="A0A0V1BIH2"/>
<dbReference type="EMBL" id="JYDH01000039">
    <property type="protein sequence ID" value="KRY36841.1"/>
    <property type="molecule type" value="Genomic_DNA"/>
</dbReference>
<evidence type="ECO:0000313" key="3">
    <source>
        <dbReference type="Proteomes" id="UP000054776"/>
    </source>
</evidence>
<dbReference type="Proteomes" id="UP000054776">
    <property type="component" value="Unassembled WGS sequence"/>
</dbReference>
<organism evidence="2 3">
    <name type="scientific">Trichinella spiralis</name>
    <name type="common">Trichina worm</name>
    <dbReference type="NCBI Taxonomy" id="6334"/>
    <lineage>
        <taxon>Eukaryota</taxon>
        <taxon>Metazoa</taxon>
        <taxon>Ecdysozoa</taxon>
        <taxon>Nematoda</taxon>
        <taxon>Enoplea</taxon>
        <taxon>Dorylaimia</taxon>
        <taxon>Trichinellida</taxon>
        <taxon>Trichinellidae</taxon>
        <taxon>Trichinella</taxon>
    </lineage>
</organism>
<sequence>MDDSVMKKFHSNPTNQQPHSQSSHLLRNKSASVLLGANQTHARGDVLLQRRIYLTFRCFTSRPFHGRGSFPDFEQNWAQAIGTVLITGCLLQLGVGFSCISKHLDAIRCTEMSTTSGSFSSVERLVSVAVLLTTFYRIIACSLDEQNIYVSIHPLLIVYLASRSNHIVGYCNYRVLELRTLIFDSEIKMHIS</sequence>
<keyword evidence="3" id="KW-1185">Reference proteome</keyword>
<feature type="region of interest" description="Disordered" evidence="1">
    <location>
        <begin position="1"/>
        <end position="23"/>
    </location>
</feature>
<protein>
    <submittedName>
        <fullName evidence="2">Uncharacterized protein</fullName>
    </submittedName>
</protein>
<dbReference type="AlphaFoldDB" id="A0A0V1BIH2"/>